<accession>Q0FVU4</accession>
<comment type="caution">
    <text evidence="1">The sequence shown here is derived from an EMBL/GenBank/DDBJ whole genome shotgun (WGS) entry which is preliminary data.</text>
</comment>
<organism evidence="1 2">
    <name type="scientific">Salipiger bermudensis (strain DSM 26914 / JCM 13377 / KCTC 12554 / HTCC2601)</name>
    <name type="common">Pelagibaca bermudensis</name>
    <dbReference type="NCBI Taxonomy" id="314265"/>
    <lineage>
        <taxon>Bacteria</taxon>
        <taxon>Pseudomonadati</taxon>
        <taxon>Pseudomonadota</taxon>
        <taxon>Alphaproteobacteria</taxon>
        <taxon>Rhodobacterales</taxon>
        <taxon>Roseobacteraceae</taxon>
        <taxon>Salipiger</taxon>
    </lineage>
</organism>
<sequence length="73" mass="7364">MAVPLKLLAGVKRTKLAKSCNVPLVAFCTPVIDKGSPSGSLSLISRSASGMSMKESSLVATLSLTGCGALLKA</sequence>
<dbReference type="HOGENOM" id="CLU_2701496_0_0_5"/>
<dbReference type="AlphaFoldDB" id="Q0FVU4"/>
<gene>
    <name evidence="1" type="ORF">R2601_04508</name>
</gene>
<keyword evidence="2" id="KW-1185">Reference proteome</keyword>
<name>Q0FVU4_SALBH</name>
<reference evidence="1 2" key="1">
    <citation type="journal article" date="2010" name="J. Bacteriol.">
        <title>Genome sequences of Pelagibaca bermudensis HTCC2601T and Maritimibacter alkaliphilus HTCC2654T, the type strains of two marine Roseobacter genera.</title>
        <authorList>
            <person name="Thrash J.C."/>
            <person name="Cho J.C."/>
            <person name="Ferriera S."/>
            <person name="Johnson J."/>
            <person name="Vergin K.L."/>
            <person name="Giovannoni S.J."/>
        </authorList>
    </citation>
    <scope>NUCLEOTIDE SEQUENCE [LARGE SCALE GENOMIC DNA]</scope>
    <source>
        <strain evidence="2">DSM 26914 / JCM 13377 / KCTC 12554 / HTCC2601</strain>
    </source>
</reference>
<dbReference type="Proteomes" id="UP000006230">
    <property type="component" value="Unassembled WGS sequence"/>
</dbReference>
<proteinExistence type="predicted"/>
<evidence type="ECO:0000313" key="1">
    <source>
        <dbReference type="EMBL" id="EAU48808.1"/>
    </source>
</evidence>
<evidence type="ECO:0000313" key="2">
    <source>
        <dbReference type="Proteomes" id="UP000006230"/>
    </source>
</evidence>
<protein>
    <submittedName>
        <fullName evidence="1">Uncharacterized protein</fullName>
    </submittedName>
</protein>
<dbReference type="EMBL" id="AATQ01000001">
    <property type="protein sequence ID" value="EAU48808.1"/>
    <property type="molecule type" value="Genomic_DNA"/>
</dbReference>